<sequence>MSVLAYSRPSLRKGSNPAVKTSVLVKPLKFGASIRSLSHPISSSSFFVCSSVRSSSHFHLMSSNHFKRAQFKVGANSHSLIERYGESAAVFTFEISAI</sequence>
<organism evidence="1 2">
    <name type="scientific">Ogataea polymorpha</name>
    <dbReference type="NCBI Taxonomy" id="460523"/>
    <lineage>
        <taxon>Eukaryota</taxon>
        <taxon>Fungi</taxon>
        <taxon>Dikarya</taxon>
        <taxon>Ascomycota</taxon>
        <taxon>Saccharomycotina</taxon>
        <taxon>Pichiomycetes</taxon>
        <taxon>Pichiales</taxon>
        <taxon>Pichiaceae</taxon>
        <taxon>Ogataea</taxon>
    </lineage>
</organism>
<dbReference type="EMBL" id="JAEUBD010000753">
    <property type="protein sequence ID" value="KAH3672615.1"/>
    <property type="molecule type" value="Genomic_DNA"/>
</dbReference>
<evidence type="ECO:0000313" key="1">
    <source>
        <dbReference type="EMBL" id="KAH3672615.1"/>
    </source>
</evidence>
<proteinExistence type="predicted"/>
<evidence type="ECO:0000313" key="2">
    <source>
        <dbReference type="Proteomes" id="UP000788993"/>
    </source>
</evidence>
<dbReference type="Proteomes" id="UP000788993">
    <property type="component" value="Unassembled WGS sequence"/>
</dbReference>
<reference evidence="1" key="2">
    <citation type="submission" date="2021-01" db="EMBL/GenBank/DDBJ databases">
        <authorList>
            <person name="Schikora-Tamarit M.A."/>
        </authorList>
    </citation>
    <scope>NUCLEOTIDE SEQUENCE</scope>
    <source>
        <strain evidence="1">NCAIM Y.01608</strain>
    </source>
</reference>
<protein>
    <submittedName>
        <fullName evidence="1">Uncharacterized protein</fullName>
    </submittedName>
</protein>
<dbReference type="AlphaFoldDB" id="A0A9P8PJ72"/>
<comment type="caution">
    <text evidence="1">The sequence shown here is derived from an EMBL/GenBank/DDBJ whole genome shotgun (WGS) entry which is preliminary data.</text>
</comment>
<name>A0A9P8PJ72_9ASCO</name>
<accession>A0A9P8PJ72</accession>
<keyword evidence="2" id="KW-1185">Reference proteome</keyword>
<reference evidence="1" key="1">
    <citation type="journal article" date="2021" name="Open Biol.">
        <title>Shared evolutionary footprints suggest mitochondrial oxidative damage underlies multiple complex I losses in fungi.</title>
        <authorList>
            <person name="Schikora-Tamarit M.A."/>
            <person name="Marcet-Houben M."/>
            <person name="Nosek J."/>
            <person name="Gabaldon T."/>
        </authorList>
    </citation>
    <scope>NUCLEOTIDE SEQUENCE</scope>
    <source>
        <strain evidence="1">NCAIM Y.01608</strain>
    </source>
</reference>
<gene>
    <name evidence="1" type="ORF">OGATHE_002260</name>
</gene>